<evidence type="ECO:0000256" key="1">
    <source>
        <dbReference type="ARBA" id="ARBA00004926"/>
    </source>
</evidence>
<keyword evidence="4" id="KW-0312">Gluconeogenesis</keyword>
<dbReference type="SUPFAM" id="SSF51182">
    <property type="entry name" value="RmlC-like cupins"/>
    <property type="match status" value="1"/>
</dbReference>
<dbReference type="EMBL" id="JAUZVV010000001">
    <property type="protein sequence ID" value="MDT3316257.1"/>
    <property type="molecule type" value="Genomic_DNA"/>
</dbReference>
<dbReference type="InterPro" id="IPR010551">
    <property type="entry name" value="G6P_isomerase_prok"/>
</dbReference>
<dbReference type="EC" id="5.3.1.9" evidence="3"/>
<comment type="catalytic activity">
    <reaction evidence="6">
        <text>alpha-D-glucose 6-phosphate = beta-D-fructose 6-phosphate</text>
        <dbReference type="Rhea" id="RHEA:11816"/>
        <dbReference type="ChEBI" id="CHEBI:57634"/>
        <dbReference type="ChEBI" id="CHEBI:58225"/>
        <dbReference type="EC" id="5.3.1.9"/>
    </reaction>
</comment>
<evidence type="ECO:0000313" key="9">
    <source>
        <dbReference type="Proteomes" id="UP001251849"/>
    </source>
</evidence>
<gene>
    <name evidence="8" type="ORF">Q9S71_05420</name>
</gene>
<keyword evidence="8" id="KW-0413">Isomerase</keyword>
<dbReference type="InterPro" id="IPR014710">
    <property type="entry name" value="RmlC-like_jellyroll"/>
</dbReference>
<protein>
    <recommendedName>
        <fullName evidence="3">glucose-6-phosphate isomerase</fullName>
        <ecNumber evidence="3">5.3.1.9</ecNumber>
    </recommendedName>
</protein>
<accession>A0ABU3G8W9</accession>
<name>A0ABU3G8W9_9MICO</name>
<dbReference type="RefSeq" id="WP_311861019.1">
    <property type="nucleotide sequence ID" value="NZ_JAUZVV010000001.1"/>
</dbReference>
<dbReference type="Proteomes" id="UP001251849">
    <property type="component" value="Unassembled WGS sequence"/>
</dbReference>
<comment type="similarity">
    <text evidence="2">Belongs to the archaeal-type GPI family.</text>
</comment>
<evidence type="ECO:0000259" key="7">
    <source>
        <dbReference type="Pfam" id="PF06560"/>
    </source>
</evidence>
<keyword evidence="9" id="KW-1185">Reference proteome</keyword>
<dbReference type="GO" id="GO:0016853">
    <property type="term" value="F:isomerase activity"/>
    <property type="evidence" value="ECO:0007669"/>
    <property type="project" value="UniProtKB-KW"/>
</dbReference>
<evidence type="ECO:0000256" key="6">
    <source>
        <dbReference type="ARBA" id="ARBA00029321"/>
    </source>
</evidence>
<organism evidence="8 9">
    <name type="scientific">Microbacterium gawkjiense</name>
    <dbReference type="NCBI Taxonomy" id="3067309"/>
    <lineage>
        <taxon>Bacteria</taxon>
        <taxon>Bacillati</taxon>
        <taxon>Actinomycetota</taxon>
        <taxon>Actinomycetes</taxon>
        <taxon>Micrococcales</taxon>
        <taxon>Microbacteriaceae</taxon>
        <taxon>Microbacterium</taxon>
    </lineage>
</organism>
<reference evidence="8 9" key="1">
    <citation type="submission" date="2023-08" db="EMBL/GenBank/DDBJ databases">
        <title>Microbacterium aquilitoris sp. nov. and Microbacterium gwkjibeachense sp. nov., isolated from beach.</title>
        <authorList>
            <person name="Lee S.D."/>
            <person name="Yang H."/>
            <person name="Kim I."/>
        </authorList>
    </citation>
    <scope>NUCLEOTIDE SEQUENCE [LARGE SCALE GENOMIC DNA]</scope>
    <source>
        <strain evidence="8 9">KSW4-11</strain>
    </source>
</reference>
<comment type="caution">
    <text evidence="8">The sequence shown here is derived from an EMBL/GenBank/DDBJ whole genome shotgun (WGS) entry which is preliminary data.</text>
</comment>
<sequence length="200" mass="21201">MCAAARPAEPAALTVDPLAGSLTGTAERYEKRLPDLDGLYRDSDAFASAIRDDDGRPVYWVDSSTPESGRGALTIGLSVLRPGRIGDEFAMTRGHLHAQAEFAELYYGVSGSGVMLLESVDGEARAIPISPGVAVHVPGGWVHRSVNVGDDLLVTVFAYATEAGQDYGIIERAGGMKQLIVADGDGWTTRLNPDHGGYRV</sequence>
<dbReference type="InterPro" id="IPR011051">
    <property type="entry name" value="RmlC_Cupin_sf"/>
</dbReference>
<dbReference type="CDD" id="cd02218">
    <property type="entry name" value="cupin_PGI"/>
    <property type="match status" value="1"/>
</dbReference>
<evidence type="ECO:0000256" key="3">
    <source>
        <dbReference type="ARBA" id="ARBA00011952"/>
    </source>
</evidence>
<evidence type="ECO:0000256" key="4">
    <source>
        <dbReference type="ARBA" id="ARBA00022432"/>
    </source>
</evidence>
<evidence type="ECO:0000313" key="8">
    <source>
        <dbReference type="EMBL" id="MDT3316257.1"/>
    </source>
</evidence>
<evidence type="ECO:0000256" key="5">
    <source>
        <dbReference type="ARBA" id="ARBA00023152"/>
    </source>
</evidence>
<evidence type="ECO:0000256" key="2">
    <source>
        <dbReference type="ARBA" id="ARBA00006542"/>
    </source>
</evidence>
<proteinExistence type="inferred from homology"/>
<comment type="pathway">
    <text evidence="1">Carbohydrate degradation; glycolysis; D-glyceraldehyde 3-phosphate and glycerone phosphate from D-glucose: step 2/4.</text>
</comment>
<dbReference type="Gene3D" id="2.60.120.10">
    <property type="entry name" value="Jelly Rolls"/>
    <property type="match status" value="1"/>
</dbReference>
<dbReference type="Pfam" id="PF06560">
    <property type="entry name" value="GPI"/>
    <property type="match status" value="1"/>
</dbReference>
<feature type="domain" description="Glucose-6-phosphate isomerase prokaryote" evidence="7">
    <location>
        <begin position="31"/>
        <end position="191"/>
    </location>
</feature>
<keyword evidence="5" id="KW-0324">Glycolysis</keyword>